<protein>
    <submittedName>
        <fullName evidence="2">Uncharacterized protein</fullName>
    </submittedName>
</protein>
<organism evidence="2 3">
    <name type="scientific">Ensete ventricosum</name>
    <name type="common">Abyssinian banana</name>
    <name type="synonym">Musa ensete</name>
    <dbReference type="NCBI Taxonomy" id="4639"/>
    <lineage>
        <taxon>Eukaryota</taxon>
        <taxon>Viridiplantae</taxon>
        <taxon>Streptophyta</taxon>
        <taxon>Embryophyta</taxon>
        <taxon>Tracheophyta</taxon>
        <taxon>Spermatophyta</taxon>
        <taxon>Magnoliopsida</taxon>
        <taxon>Liliopsida</taxon>
        <taxon>Zingiberales</taxon>
        <taxon>Musaceae</taxon>
        <taxon>Ensete</taxon>
    </lineage>
</organism>
<comment type="caution">
    <text evidence="2">The sequence shown here is derived from an EMBL/GenBank/DDBJ whole genome shotgun (WGS) entry which is preliminary data.</text>
</comment>
<gene>
    <name evidence="2" type="ORF">B296_00020242</name>
</gene>
<dbReference type="Proteomes" id="UP000287651">
    <property type="component" value="Unassembled WGS sequence"/>
</dbReference>
<feature type="compositionally biased region" description="Acidic residues" evidence="1">
    <location>
        <begin position="16"/>
        <end position="42"/>
    </location>
</feature>
<reference evidence="2 3" key="1">
    <citation type="journal article" date="2014" name="Agronomy (Basel)">
        <title>A Draft Genome Sequence for Ensete ventricosum, the Drought-Tolerant Tree Against Hunger.</title>
        <authorList>
            <person name="Harrison J."/>
            <person name="Moore K.A."/>
            <person name="Paszkiewicz K."/>
            <person name="Jones T."/>
            <person name="Grant M."/>
            <person name="Ambacheew D."/>
            <person name="Muzemil S."/>
            <person name="Studholme D.J."/>
        </authorList>
    </citation>
    <scope>NUCLEOTIDE SEQUENCE [LARGE SCALE GENOMIC DNA]</scope>
</reference>
<sequence length="221" mass="25294">MCQYTSTYWCFREEEKGGEEEGTVEEEEEGKEMLEEEEEEEEAGRKRKKEEKGRGRRKRSTRRQLRKAEVCGGGIGNCTRQRRVAMCTTKGTFATIWYLVGVVLHDAHAGHEPMKHAIPQIIGIANLNDILSLNDSFYRLLLSNILIFLQLRHGFLKANYFRKRFVVATLSMPSATDNYCMHGSVTKLSIQSSIPSEYTCMVFLQTDTGKQKAIKQVLQLC</sequence>
<feature type="region of interest" description="Disordered" evidence="1">
    <location>
        <begin position="13"/>
        <end position="61"/>
    </location>
</feature>
<dbReference type="AlphaFoldDB" id="A0A426ZYM5"/>
<evidence type="ECO:0000313" key="3">
    <source>
        <dbReference type="Proteomes" id="UP000287651"/>
    </source>
</evidence>
<feature type="compositionally biased region" description="Basic residues" evidence="1">
    <location>
        <begin position="45"/>
        <end position="61"/>
    </location>
</feature>
<proteinExistence type="predicted"/>
<name>A0A426ZYM5_ENSVE</name>
<dbReference type="EMBL" id="AMZH03004479">
    <property type="protein sequence ID" value="RRT69068.1"/>
    <property type="molecule type" value="Genomic_DNA"/>
</dbReference>
<evidence type="ECO:0000256" key="1">
    <source>
        <dbReference type="SAM" id="MobiDB-lite"/>
    </source>
</evidence>
<evidence type="ECO:0000313" key="2">
    <source>
        <dbReference type="EMBL" id="RRT69068.1"/>
    </source>
</evidence>
<accession>A0A426ZYM5</accession>